<reference evidence="2 3" key="1">
    <citation type="submission" date="2018-12" db="EMBL/GenBank/DDBJ databases">
        <title>Genome Sequence of Candidatus Viridilinea halotolerans isolated from saline sulfide-rich spring.</title>
        <authorList>
            <person name="Grouzdev D.S."/>
            <person name="Burganskaya E.I."/>
            <person name="Krutkina M.S."/>
            <person name="Sukhacheva M.V."/>
            <person name="Gorlenko V.M."/>
        </authorList>
    </citation>
    <scope>NUCLEOTIDE SEQUENCE [LARGE SCALE GENOMIC DNA]</scope>
    <source>
        <strain evidence="2">Chok-6</strain>
    </source>
</reference>
<evidence type="ECO:0000313" key="3">
    <source>
        <dbReference type="Proteomes" id="UP000280307"/>
    </source>
</evidence>
<dbReference type="GO" id="GO:0009307">
    <property type="term" value="P:DNA restriction-modification system"/>
    <property type="evidence" value="ECO:0007669"/>
    <property type="project" value="InterPro"/>
</dbReference>
<dbReference type="InterPro" id="IPR009528">
    <property type="entry name" value="Restrct_endonuc_II_BsuBI_C"/>
</dbReference>
<evidence type="ECO:0000313" key="2">
    <source>
        <dbReference type="EMBL" id="RRR70595.1"/>
    </source>
</evidence>
<evidence type="ECO:0000259" key="1">
    <source>
        <dbReference type="Pfam" id="PF06616"/>
    </source>
</evidence>
<protein>
    <recommendedName>
        <fullName evidence="1">BsuBI/PstI restriction endonuclease domain-containing protein</fullName>
    </recommendedName>
</protein>
<name>A0A426TXQ8_9CHLR</name>
<sequence>MVTNTILDSARNNPQRGYAIRPDFGNVIRTYQPNNWQEPKRFLEQRMTLASQLNAARDITKTTVTLPTGQVLSFSPGEHNLLQKAIIEEFLPRYGYNAEVLYVGDTAKKFLFLNSEMLKSLRFFELAHGELPDVIAYSEERNWLYLIEVVHSSGPISPMRLLTLKKLTASCTAEIVYVTAFLNKETFRRFITEIAWETEVWIATSPDHLIHFDGDKFLGPYS</sequence>
<dbReference type="Proteomes" id="UP000280307">
    <property type="component" value="Unassembled WGS sequence"/>
</dbReference>
<dbReference type="GO" id="GO:0009036">
    <property type="term" value="F:type II site-specific deoxyribonuclease activity"/>
    <property type="evidence" value="ECO:0007669"/>
    <property type="project" value="InterPro"/>
</dbReference>
<organism evidence="2 3">
    <name type="scientific">Candidatus Viridilinea halotolerans</name>
    <dbReference type="NCBI Taxonomy" id="2491704"/>
    <lineage>
        <taxon>Bacteria</taxon>
        <taxon>Bacillati</taxon>
        <taxon>Chloroflexota</taxon>
        <taxon>Chloroflexia</taxon>
        <taxon>Chloroflexales</taxon>
        <taxon>Chloroflexineae</taxon>
        <taxon>Oscillochloridaceae</taxon>
        <taxon>Candidatus Viridilinea</taxon>
    </lineage>
</organism>
<accession>A0A426TXQ8</accession>
<proteinExistence type="predicted"/>
<dbReference type="Gene3D" id="3.40.1350.80">
    <property type="match status" value="1"/>
</dbReference>
<dbReference type="InterPro" id="IPR041963">
    <property type="entry name" value="BsuBI/PstI_C_sf"/>
</dbReference>
<dbReference type="GO" id="GO:0000287">
    <property type="term" value="F:magnesium ion binding"/>
    <property type="evidence" value="ECO:0007669"/>
    <property type="project" value="InterPro"/>
</dbReference>
<dbReference type="GO" id="GO:0003677">
    <property type="term" value="F:DNA binding"/>
    <property type="evidence" value="ECO:0007669"/>
    <property type="project" value="InterPro"/>
</dbReference>
<dbReference type="Pfam" id="PF06616">
    <property type="entry name" value="BsuBI_PstI_RE"/>
    <property type="match status" value="1"/>
</dbReference>
<comment type="caution">
    <text evidence="2">The sequence shown here is derived from an EMBL/GenBank/DDBJ whole genome shotgun (WGS) entry which is preliminary data.</text>
</comment>
<dbReference type="AlphaFoldDB" id="A0A426TXQ8"/>
<feature type="domain" description="BsuBI/PstI restriction endonuclease" evidence="1">
    <location>
        <begin position="63"/>
        <end position="214"/>
    </location>
</feature>
<gene>
    <name evidence="2" type="ORF">EI684_13070</name>
</gene>
<dbReference type="EMBL" id="RSAS01000508">
    <property type="protein sequence ID" value="RRR70595.1"/>
    <property type="molecule type" value="Genomic_DNA"/>
</dbReference>